<evidence type="ECO:0000313" key="2">
    <source>
        <dbReference type="EMBL" id="CAF1426320.1"/>
    </source>
</evidence>
<protein>
    <submittedName>
        <fullName evidence="2">Uncharacterized protein</fullName>
    </submittedName>
</protein>
<evidence type="ECO:0000313" key="4">
    <source>
        <dbReference type="Proteomes" id="UP000663832"/>
    </source>
</evidence>
<dbReference type="Proteomes" id="UP000663877">
    <property type="component" value="Unassembled WGS sequence"/>
</dbReference>
<feature type="region of interest" description="Disordered" evidence="1">
    <location>
        <begin position="45"/>
        <end position="101"/>
    </location>
</feature>
<evidence type="ECO:0000256" key="1">
    <source>
        <dbReference type="SAM" id="MobiDB-lite"/>
    </source>
</evidence>
<feature type="compositionally biased region" description="Basic and acidic residues" evidence="1">
    <location>
        <begin position="91"/>
        <end position="101"/>
    </location>
</feature>
<dbReference type="AlphaFoldDB" id="A0A815MQU5"/>
<organism evidence="2 5">
    <name type="scientific">Adineta steineri</name>
    <dbReference type="NCBI Taxonomy" id="433720"/>
    <lineage>
        <taxon>Eukaryota</taxon>
        <taxon>Metazoa</taxon>
        <taxon>Spiralia</taxon>
        <taxon>Gnathifera</taxon>
        <taxon>Rotifera</taxon>
        <taxon>Eurotatoria</taxon>
        <taxon>Bdelloidea</taxon>
        <taxon>Adinetida</taxon>
        <taxon>Adinetidae</taxon>
        <taxon>Adineta</taxon>
    </lineage>
</organism>
<dbReference type="EMBL" id="CAJNOM010001929">
    <property type="protein sequence ID" value="CAF1622639.1"/>
    <property type="molecule type" value="Genomic_DNA"/>
</dbReference>
<dbReference type="OrthoDB" id="10203638at2759"/>
<feature type="compositionally biased region" description="Polar residues" evidence="1">
    <location>
        <begin position="81"/>
        <end position="90"/>
    </location>
</feature>
<comment type="caution">
    <text evidence="2">The sequence shown here is derived from an EMBL/GenBank/DDBJ whole genome shotgun (WGS) entry which is preliminary data.</text>
</comment>
<evidence type="ECO:0000313" key="3">
    <source>
        <dbReference type="EMBL" id="CAF1622639.1"/>
    </source>
</evidence>
<evidence type="ECO:0000313" key="5">
    <source>
        <dbReference type="Proteomes" id="UP000663877"/>
    </source>
</evidence>
<gene>
    <name evidence="2" type="ORF">BJG266_LOCUS39071</name>
    <name evidence="3" type="ORF">QVE165_LOCUS55940</name>
</gene>
<proteinExistence type="predicted"/>
<reference evidence="2" key="1">
    <citation type="submission" date="2021-02" db="EMBL/GenBank/DDBJ databases">
        <authorList>
            <person name="Nowell W R."/>
        </authorList>
    </citation>
    <scope>NUCLEOTIDE SEQUENCE</scope>
</reference>
<feature type="compositionally biased region" description="Acidic residues" evidence="1">
    <location>
        <begin position="51"/>
        <end position="66"/>
    </location>
</feature>
<name>A0A815MQU5_9BILA</name>
<dbReference type="EMBL" id="CAJNOI010001605">
    <property type="protein sequence ID" value="CAF1426320.1"/>
    <property type="molecule type" value="Genomic_DNA"/>
</dbReference>
<sequence>MEYNSGASMILPDSIDLIENDFDSEDIAHEQIKQNEIMELIAAAFEGNDGSFDDDEDNDDDDDDDDRSLNTSDSSYHSSDEQQILYSNNTTDEHYIQQENE</sequence>
<accession>A0A815MQU5</accession>
<dbReference type="Proteomes" id="UP000663832">
    <property type="component" value="Unassembled WGS sequence"/>
</dbReference>
<keyword evidence="4" id="KW-1185">Reference proteome</keyword>